<dbReference type="EMBL" id="BPLR01018387">
    <property type="protein sequence ID" value="GIY99131.1"/>
    <property type="molecule type" value="Genomic_DNA"/>
</dbReference>
<gene>
    <name evidence="1" type="ORF">CEXT_29441</name>
</gene>
<evidence type="ECO:0000313" key="2">
    <source>
        <dbReference type="Proteomes" id="UP001054945"/>
    </source>
</evidence>
<reference evidence="1 2" key="1">
    <citation type="submission" date="2021-06" db="EMBL/GenBank/DDBJ databases">
        <title>Caerostris extrusa draft genome.</title>
        <authorList>
            <person name="Kono N."/>
            <person name="Arakawa K."/>
        </authorList>
    </citation>
    <scope>NUCLEOTIDE SEQUENCE [LARGE SCALE GENOMIC DNA]</scope>
</reference>
<protein>
    <recommendedName>
        <fullName evidence="3">Ribosomal protein S4</fullName>
    </recommendedName>
</protein>
<proteinExistence type="predicted"/>
<sequence>MIRKPKLKSNKIPPAQNSRDILQNLPVVYSHATKTNPAYAKAHLKRNSFQKLLQENFRMIRKPKLKSNKIPPAQDSRDILQNLPRCLFACHKKTNPAYAKKHILREMIKQLKRHMWKYIWNNNEIQKEFSIISYMPHCHQVLTAQKSRKGKKFPTNLGVHLKPPSSFQVKYNWRTQNKASRDHYDPGSKLSLSVALSGLCGNCYGCTFSPGVNFIETKFTLFFPLVISSEVVFVAGRDHKGLRCLINSLGVYMAPASVWQEVIGFHFLGLPLPSRKSRRQGSFSSPSLGQ</sequence>
<organism evidence="1 2">
    <name type="scientific">Caerostris extrusa</name>
    <name type="common">Bark spider</name>
    <name type="synonym">Caerostris bankana</name>
    <dbReference type="NCBI Taxonomy" id="172846"/>
    <lineage>
        <taxon>Eukaryota</taxon>
        <taxon>Metazoa</taxon>
        <taxon>Ecdysozoa</taxon>
        <taxon>Arthropoda</taxon>
        <taxon>Chelicerata</taxon>
        <taxon>Arachnida</taxon>
        <taxon>Araneae</taxon>
        <taxon>Araneomorphae</taxon>
        <taxon>Entelegynae</taxon>
        <taxon>Araneoidea</taxon>
        <taxon>Araneidae</taxon>
        <taxon>Caerostris</taxon>
    </lineage>
</organism>
<evidence type="ECO:0008006" key="3">
    <source>
        <dbReference type="Google" id="ProtNLM"/>
    </source>
</evidence>
<dbReference type="AlphaFoldDB" id="A0AAV4XVR4"/>
<keyword evidence="2" id="KW-1185">Reference proteome</keyword>
<evidence type="ECO:0000313" key="1">
    <source>
        <dbReference type="EMBL" id="GIY99131.1"/>
    </source>
</evidence>
<accession>A0AAV4XVR4</accession>
<comment type="caution">
    <text evidence="1">The sequence shown here is derived from an EMBL/GenBank/DDBJ whole genome shotgun (WGS) entry which is preliminary data.</text>
</comment>
<dbReference type="Proteomes" id="UP001054945">
    <property type="component" value="Unassembled WGS sequence"/>
</dbReference>
<name>A0AAV4XVR4_CAEEX</name>